<keyword evidence="4" id="KW-0813">Transport</keyword>
<dbReference type="Proteomes" id="UP000807504">
    <property type="component" value="Unassembled WGS sequence"/>
</dbReference>
<evidence type="ECO:0000256" key="1">
    <source>
        <dbReference type="ARBA" id="ARBA00022729"/>
    </source>
</evidence>
<dbReference type="SMART" id="SM00237">
    <property type="entry name" value="Calx_beta"/>
    <property type="match status" value="1"/>
</dbReference>
<reference evidence="6" key="1">
    <citation type="journal article" date="2020" name="bioRxiv">
        <title>Chromosome-level reference genome of the European wasp spider Argiope bruennichi: a resource for studies on range expansion and evolutionary adaptation.</title>
        <authorList>
            <person name="Sheffer M.M."/>
            <person name="Hoppe A."/>
            <person name="Krehenwinkel H."/>
            <person name="Uhl G."/>
            <person name="Kuss A.W."/>
            <person name="Jensen L."/>
            <person name="Jensen C."/>
            <person name="Gillespie R.G."/>
            <person name="Hoff K.J."/>
            <person name="Prost S."/>
        </authorList>
    </citation>
    <scope>NUCLEOTIDE SEQUENCE</scope>
</reference>
<protein>
    <recommendedName>
        <fullName evidence="5">Calx-beta domain-containing protein</fullName>
    </recommendedName>
</protein>
<feature type="domain" description="Calx-beta" evidence="5">
    <location>
        <begin position="114"/>
        <end position="212"/>
    </location>
</feature>
<keyword evidence="1" id="KW-0732">Signal</keyword>
<gene>
    <name evidence="6" type="ORF">HNY73_019124</name>
</gene>
<evidence type="ECO:0000313" key="7">
    <source>
        <dbReference type="Proteomes" id="UP000807504"/>
    </source>
</evidence>
<dbReference type="GO" id="GO:0007154">
    <property type="term" value="P:cell communication"/>
    <property type="evidence" value="ECO:0007669"/>
    <property type="project" value="InterPro"/>
</dbReference>
<reference evidence="6" key="2">
    <citation type="submission" date="2020-06" db="EMBL/GenBank/DDBJ databases">
        <authorList>
            <person name="Sheffer M."/>
        </authorList>
    </citation>
    <scope>NUCLEOTIDE SEQUENCE</scope>
</reference>
<evidence type="ECO:0000256" key="2">
    <source>
        <dbReference type="ARBA" id="ARBA00022737"/>
    </source>
</evidence>
<evidence type="ECO:0000313" key="6">
    <source>
        <dbReference type="EMBL" id="KAF8771747.1"/>
    </source>
</evidence>
<organism evidence="6 7">
    <name type="scientific">Argiope bruennichi</name>
    <name type="common">Wasp spider</name>
    <name type="synonym">Aranea bruennichi</name>
    <dbReference type="NCBI Taxonomy" id="94029"/>
    <lineage>
        <taxon>Eukaryota</taxon>
        <taxon>Metazoa</taxon>
        <taxon>Ecdysozoa</taxon>
        <taxon>Arthropoda</taxon>
        <taxon>Chelicerata</taxon>
        <taxon>Arachnida</taxon>
        <taxon>Araneae</taxon>
        <taxon>Araneomorphae</taxon>
        <taxon>Entelegynae</taxon>
        <taxon>Araneoidea</taxon>
        <taxon>Araneidae</taxon>
        <taxon>Argiope</taxon>
    </lineage>
</organism>
<evidence type="ECO:0000256" key="3">
    <source>
        <dbReference type="ARBA" id="ARBA00022837"/>
    </source>
</evidence>
<keyword evidence="2" id="KW-0677">Repeat</keyword>
<dbReference type="InterPro" id="IPR051171">
    <property type="entry name" value="CaCA"/>
</dbReference>
<evidence type="ECO:0000259" key="5">
    <source>
        <dbReference type="SMART" id="SM00237"/>
    </source>
</evidence>
<dbReference type="AlphaFoldDB" id="A0A8T0EGA3"/>
<dbReference type="EMBL" id="JABXBU010002228">
    <property type="protein sequence ID" value="KAF8771747.1"/>
    <property type="molecule type" value="Genomic_DNA"/>
</dbReference>
<dbReference type="GO" id="GO:0016020">
    <property type="term" value="C:membrane"/>
    <property type="evidence" value="ECO:0007669"/>
    <property type="project" value="InterPro"/>
</dbReference>
<accession>A0A8T0EGA3</accession>
<proteinExistence type="predicted"/>
<dbReference type="GO" id="GO:0030001">
    <property type="term" value="P:metal ion transport"/>
    <property type="evidence" value="ECO:0007669"/>
    <property type="project" value="TreeGrafter"/>
</dbReference>
<dbReference type="Pfam" id="PF03160">
    <property type="entry name" value="Calx-beta"/>
    <property type="match status" value="1"/>
</dbReference>
<keyword evidence="3" id="KW-0106">Calcium</keyword>
<name>A0A8T0EGA3_ARGBR</name>
<keyword evidence="4" id="KW-0406">Ion transport</keyword>
<evidence type="ECO:0000256" key="4">
    <source>
        <dbReference type="ARBA" id="ARBA00023065"/>
    </source>
</evidence>
<dbReference type="PANTHER" id="PTHR11878">
    <property type="entry name" value="SODIUM/CALCIUM EXCHANGER"/>
    <property type="match status" value="1"/>
</dbReference>
<dbReference type="InterPro" id="IPR038081">
    <property type="entry name" value="CalX-like_sf"/>
</dbReference>
<dbReference type="SUPFAM" id="SSF141072">
    <property type="entry name" value="CalX-like"/>
    <property type="match status" value="1"/>
</dbReference>
<keyword evidence="7" id="KW-1185">Reference proteome</keyword>
<dbReference type="Gene3D" id="2.60.40.2030">
    <property type="match status" value="1"/>
</dbReference>
<comment type="caution">
    <text evidence="6">The sequence shown here is derived from an EMBL/GenBank/DDBJ whole genome shotgun (WGS) entry which is preliminary data.</text>
</comment>
<sequence>MKPESIKFVLKTYLKERENALRYNHVTSYLSEPPEYMPDCQGFSYAAPVYGDYISEEAFHCIQDKANDLLIMEPQAASLALDELNVPVEPQVEMLAVGIGRRLREIANGFDLNAAINQASGIGNRVQFKEHSIRVPSTCDCIQIPIVRTGALDGIVNVGWTTHDKSAKAGIHYVNSQGNISFAQSEEKKTIEVEMIEDREEKKDICFTVELFDARGTFNTVTVYIVDDSNLYAEEKYFIKNIFSCADNIPISEIVTRLVDNVVTPNTFKAALQCTHSTAYSCERFNKNIL</sequence>
<dbReference type="PANTHER" id="PTHR11878:SF65">
    <property type="entry name" value="NA_CA-EXCHANGE PROTEIN, ISOFORM G"/>
    <property type="match status" value="1"/>
</dbReference>
<dbReference type="InterPro" id="IPR003644">
    <property type="entry name" value="Calx_beta"/>
</dbReference>